<dbReference type="PANTHER" id="PTHR24248:SF200">
    <property type="entry name" value="5-HYDROXYTRYPTAMINE RECEPTOR 1B-LIKE ISOFORM X1"/>
    <property type="match status" value="1"/>
</dbReference>
<evidence type="ECO:0000256" key="11">
    <source>
        <dbReference type="ARBA" id="ARBA00023224"/>
    </source>
</evidence>
<dbReference type="GO" id="GO:0007198">
    <property type="term" value="P:adenylate cyclase-inhibiting serotonin receptor signaling pathway"/>
    <property type="evidence" value="ECO:0007669"/>
    <property type="project" value="UniProtKB-ARBA"/>
</dbReference>
<dbReference type="SUPFAM" id="SSF81321">
    <property type="entry name" value="Family A G protein-coupled receptor-like"/>
    <property type="match status" value="1"/>
</dbReference>
<dbReference type="FunFam" id="1.20.1070.10:FF:000310">
    <property type="entry name" value="5-hydroxytryptamine receptor 2B"/>
    <property type="match status" value="1"/>
</dbReference>
<proteinExistence type="inferred from homology"/>
<comment type="subcellular location">
    <subcellularLocation>
        <location evidence="1">Cell membrane</location>
        <topology evidence="1">Multi-pass membrane protein</topology>
    </subcellularLocation>
</comment>
<dbReference type="OrthoDB" id="10034726at2759"/>
<evidence type="ECO:0000256" key="7">
    <source>
        <dbReference type="ARBA" id="ARBA00023136"/>
    </source>
</evidence>
<dbReference type="CDD" id="cd15331">
    <property type="entry name" value="7tmA_5-HT1A_invertebrates"/>
    <property type="match status" value="1"/>
</dbReference>
<dbReference type="GO" id="GO:0042752">
    <property type="term" value="P:regulation of circadian rhythm"/>
    <property type="evidence" value="ECO:0007669"/>
    <property type="project" value="UniProtKB-ARBA"/>
</dbReference>
<evidence type="ECO:0000256" key="14">
    <source>
        <dbReference type="SAM" id="Phobius"/>
    </source>
</evidence>
<keyword evidence="10" id="KW-0325">Glycoprotein</keyword>
<feature type="transmembrane region" description="Helical" evidence="14">
    <location>
        <begin position="447"/>
        <end position="468"/>
    </location>
</feature>
<sequence length="532" mass="59481">MAERWNQSGSGAEENPQYLNLSSWTVLDASSYYNYLLHYCNNSSTPTDVCCQWNNCSVAGNIFLEMADNNSNSSNASDYWINSTNPQRPEDNLIFTSLTSAILGVLILATIVGNVFVIAAILLERHLHSVANYLIVSLAVADLLVACLVMPLGAVYEISQRWILGPELCDMWTSSDVLCCTASILHLVAIATDRYWAVTNLDYIHNRNVSRIGTMIFLVWAVALIVSVAPLFGWKDAEFLDRVNIQQRCLISQDVSYQIFATCATFYVPLAVILIVYWKIFQTARRRIRKRPNHQQEQQLHSSHNLNHDANDNRKMMRRWFKCPAAGASSSAEESEHMKEDEPPARTSSDDAMAIAADDGQHTPNQQTTAFTIEIPEVNAMPITSENNAARANRLSPLNGSTVALSSPVIKTTSAGPAATAKTTENAVRKKRETLEAKRERKAAKTLAIITGAFVVCWLPFFVCALLMPLRPDWVFDETMLSVFLWLGYFNSTLNPIIYTIFSPEFRQAFKRLLCGKAAVNGTSAYRPRKLR</sequence>
<feature type="transmembrane region" description="Helical" evidence="14">
    <location>
        <begin position="212"/>
        <end position="234"/>
    </location>
</feature>
<evidence type="ECO:0000256" key="5">
    <source>
        <dbReference type="ARBA" id="ARBA00022989"/>
    </source>
</evidence>
<evidence type="ECO:0000256" key="9">
    <source>
        <dbReference type="ARBA" id="ARBA00023170"/>
    </source>
</evidence>
<evidence type="ECO:0000256" key="1">
    <source>
        <dbReference type="ARBA" id="ARBA00004651"/>
    </source>
</evidence>
<feature type="compositionally biased region" description="Basic and acidic residues" evidence="13">
    <location>
        <begin position="334"/>
        <end position="344"/>
    </location>
</feature>
<keyword evidence="3" id="KW-1003">Cell membrane</keyword>
<evidence type="ECO:0000313" key="17">
    <source>
        <dbReference type="Proteomes" id="UP000789390"/>
    </source>
</evidence>
<feature type="transmembrane region" description="Helical" evidence="14">
    <location>
        <begin position="130"/>
        <end position="152"/>
    </location>
</feature>
<gene>
    <name evidence="16" type="ORF">DGAL_LOCUS16979</name>
</gene>
<keyword evidence="9 12" id="KW-0675">Receptor</keyword>
<evidence type="ECO:0000256" key="2">
    <source>
        <dbReference type="ARBA" id="ARBA00010663"/>
    </source>
</evidence>
<evidence type="ECO:0000256" key="12">
    <source>
        <dbReference type="RuleBase" id="RU000688"/>
    </source>
</evidence>
<evidence type="ECO:0000256" key="4">
    <source>
        <dbReference type="ARBA" id="ARBA00022692"/>
    </source>
</evidence>
<evidence type="ECO:0000313" key="16">
    <source>
        <dbReference type="EMBL" id="CAH0113177.1"/>
    </source>
</evidence>
<dbReference type="PROSITE" id="PS50262">
    <property type="entry name" value="G_PROTEIN_RECEP_F1_2"/>
    <property type="match status" value="1"/>
</dbReference>
<dbReference type="PRINTS" id="PR00237">
    <property type="entry name" value="GPCRRHODOPSN"/>
</dbReference>
<keyword evidence="7 14" id="KW-0472">Membrane</keyword>
<feature type="transmembrane region" description="Helical" evidence="14">
    <location>
        <begin position="93"/>
        <end position="123"/>
    </location>
</feature>
<keyword evidence="4 12" id="KW-0812">Transmembrane</keyword>
<feature type="region of interest" description="Disordered" evidence="13">
    <location>
        <begin position="290"/>
        <end position="309"/>
    </location>
</feature>
<evidence type="ECO:0000256" key="8">
    <source>
        <dbReference type="ARBA" id="ARBA00023157"/>
    </source>
</evidence>
<dbReference type="GO" id="GO:0071880">
    <property type="term" value="P:adenylate cyclase-activating adrenergic receptor signaling pathway"/>
    <property type="evidence" value="ECO:0007669"/>
    <property type="project" value="TreeGrafter"/>
</dbReference>
<organism evidence="16 17">
    <name type="scientific">Daphnia galeata</name>
    <dbReference type="NCBI Taxonomy" id="27404"/>
    <lineage>
        <taxon>Eukaryota</taxon>
        <taxon>Metazoa</taxon>
        <taxon>Ecdysozoa</taxon>
        <taxon>Arthropoda</taxon>
        <taxon>Crustacea</taxon>
        <taxon>Branchiopoda</taxon>
        <taxon>Diplostraca</taxon>
        <taxon>Cladocera</taxon>
        <taxon>Anomopoda</taxon>
        <taxon>Daphniidae</taxon>
        <taxon>Daphnia</taxon>
    </lineage>
</organism>
<keyword evidence="11 12" id="KW-0807">Transducer</keyword>
<dbReference type="Proteomes" id="UP000789390">
    <property type="component" value="Unassembled WGS sequence"/>
</dbReference>
<dbReference type="PROSITE" id="PS00237">
    <property type="entry name" value="G_PROTEIN_RECEP_F1_1"/>
    <property type="match status" value="1"/>
</dbReference>
<dbReference type="InterPro" id="IPR000276">
    <property type="entry name" value="GPCR_Rhodpsn"/>
</dbReference>
<keyword evidence="8" id="KW-1015">Disulfide bond</keyword>
<evidence type="ECO:0000256" key="13">
    <source>
        <dbReference type="SAM" id="MobiDB-lite"/>
    </source>
</evidence>
<feature type="compositionally biased region" description="Polar residues" evidence="13">
    <location>
        <begin position="295"/>
        <end position="305"/>
    </location>
</feature>
<keyword evidence="5 14" id="KW-1133">Transmembrane helix</keyword>
<feature type="transmembrane region" description="Helical" evidence="14">
    <location>
        <begin position="259"/>
        <end position="281"/>
    </location>
</feature>
<keyword evidence="6 12" id="KW-0297">G-protein coupled receptor</keyword>
<evidence type="ECO:0000256" key="10">
    <source>
        <dbReference type="ARBA" id="ARBA00023180"/>
    </source>
</evidence>
<comment type="caution">
    <text evidence="16">The sequence shown here is derived from an EMBL/GenBank/DDBJ whole genome shotgun (WGS) entry which is preliminary data.</text>
</comment>
<protein>
    <recommendedName>
        <fullName evidence="15">G-protein coupled receptors family 1 profile domain-containing protein</fullName>
    </recommendedName>
</protein>
<feature type="transmembrane region" description="Helical" evidence="14">
    <location>
        <begin position="480"/>
        <end position="502"/>
    </location>
</feature>
<reference evidence="16" key="1">
    <citation type="submission" date="2021-11" db="EMBL/GenBank/DDBJ databases">
        <authorList>
            <person name="Schell T."/>
        </authorList>
    </citation>
    <scope>NUCLEOTIDE SEQUENCE</scope>
    <source>
        <strain evidence="16">M5</strain>
    </source>
</reference>
<accession>A0A8J2S985</accession>
<dbReference type="FunFam" id="1.20.1070.10:FF:000299">
    <property type="entry name" value="5-hydroxytryptamine receptor 2B"/>
    <property type="match status" value="1"/>
</dbReference>
<dbReference type="GO" id="GO:0004993">
    <property type="term" value="F:G protein-coupled serotonin receptor activity"/>
    <property type="evidence" value="ECO:0007669"/>
    <property type="project" value="UniProtKB-ARBA"/>
</dbReference>
<evidence type="ECO:0000256" key="3">
    <source>
        <dbReference type="ARBA" id="ARBA00022475"/>
    </source>
</evidence>
<feature type="region of interest" description="Disordered" evidence="13">
    <location>
        <begin position="327"/>
        <end position="349"/>
    </location>
</feature>
<dbReference type="GO" id="GO:0005886">
    <property type="term" value="C:plasma membrane"/>
    <property type="evidence" value="ECO:0007669"/>
    <property type="project" value="UniProtKB-SubCell"/>
</dbReference>
<dbReference type="Pfam" id="PF00001">
    <property type="entry name" value="7tm_1"/>
    <property type="match status" value="1"/>
</dbReference>
<dbReference type="SMART" id="SM01381">
    <property type="entry name" value="7TM_GPCR_Srsx"/>
    <property type="match status" value="1"/>
</dbReference>
<keyword evidence="17" id="KW-1185">Reference proteome</keyword>
<evidence type="ECO:0000256" key="6">
    <source>
        <dbReference type="ARBA" id="ARBA00023040"/>
    </source>
</evidence>
<dbReference type="GO" id="GO:0007210">
    <property type="term" value="P:serotonin receptor signaling pathway"/>
    <property type="evidence" value="ECO:0007669"/>
    <property type="project" value="UniProtKB-ARBA"/>
</dbReference>
<dbReference type="PANTHER" id="PTHR24248">
    <property type="entry name" value="ADRENERGIC RECEPTOR-RELATED G-PROTEIN COUPLED RECEPTOR"/>
    <property type="match status" value="1"/>
</dbReference>
<dbReference type="AlphaFoldDB" id="A0A8J2S985"/>
<dbReference type="Gene3D" id="1.20.1070.10">
    <property type="entry name" value="Rhodopsin 7-helix transmembrane proteins"/>
    <property type="match status" value="2"/>
</dbReference>
<dbReference type="InterPro" id="IPR017452">
    <property type="entry name" value="GPCR_Rhodpsn_7TM"/>
</dbReference>
<dbReference type="GO" id="GO:0043410">
    <property type="term" value="P:positive regulation of MAPK cascade"/>
    <property type="evidence" value="ECO:0007669"/>
    <property type="project" value="TreeGrafter"/>
</dbReference>
<name>A0A8J2S985_9CRUS</name>
<comment type="similarity">
    <text evidence="2 12">Belongs to the G-protein coupled receptor 1 family.</text>
</comment>
<evidence type="ECO:0000259" key="15">
    <source>
        <dbReference type="PROSITE" id="PS50262"/>
    </source>
</evidence>
<feature type="domain" description="G-protein coupled receptors family 1 profile" evidence="15">
    <location>
        <begin position="113"/>
        <end position="499"/>
    </location>
</feature>
<feature type="transmembrane region" description="Helical" evidence="14">
    <location>
        <begin position="172"/>
        <end position="191"/>
    </location>
</feature>
<dbReference type="GO" id="GO:0007208">
    <property type="term" value="P:phospholipase C-activating serotonin receptor signaling pathway"/>
    <property type="evidence" value="ECO:0007669"/>
    <property type="project" value="UniProtKB-ARBA"/>
</dbReference>
<dbReference type="EMBL" id="CAKKLH010000336">
    <property type="protein sequence ID" value="CAH0113177.1"/>
    <property type="molecule type" value="Genomic_DNA"/>
</dbReference>